<gene>
    <name evidence="1" type="ORF">PAC_14323</name>
</gene>
<reference evidence="1 2" key="1">
    <citation type="submission" date="2016-03" db="EMBL/GenBank/DDBJ databases">
        <authorList>
            <person name="Ploux O."/>
        </authorList>
    </citation>
    <scope>NUCLEOTIDE SEQUENCE [LARGE SCALE GENOMIC DNA]</scope>
    <source>
        <strain evidence="1 2">UAMH 11012</strain>
    </source>
</reference>
<dbReference type="EMBL" id="FJOG01000026">
    <property type="protein sequence ID" value="CZR64425.1"/>
    <property type="molecule type" value="Genomic_DNA"/>
</dbReference>
<evidence type="ECO:0008006" key="3">
    <source>
        <dbReference type="Google" id="ProtNLM"/>
    </source>
</evidence>
<proteinExistence type="predicted"/>
<protein>
    <recommendedName>
        <fullName evidence="3">Ketoreductase (KR) domain-containing protein</fullName>
    </recommendedName>
</protein>
<dbReference type="SUPFAM" id="SSF51735">
    <property type="entry name" value="NAD(P)-binding Rossmann-fold domains"/>
    <property type="match status" value="1"/>
</dbReference>
<dbReference type="STRING" id="576137.A0A1L7XH98"/>
<evidence type="ECO:0000313" key="2">
    <source>
        <dbReference type="Proteomes" id="UP000184330"/>
    </source>
</evidence>
<name>A0A1L7XH98_9HELO</name>
<evidence type="ECO:0000313" key="1">
    <source>
        <dbReference type="EMBL" id="CZR64425.1"/>
    </source>
</evidence>
<sequence>MGDTWTQTFPPALSFTEKTIPSLKGKVYIVTGGNTSVGLALAKILYSAEDIVYITSRTASKVDSTISDIKTQVSSSSGVLKPLSLNLLDLTTVSVAASRFLA</sequence>
<dbReference type="InterPro" id="IPR036291">
    <property type="entry name" value="NAD(P)-bd_dom_sf"/>
</dbReference>
<dbReference type="Proteomes" id="UP000184330">
    <property type="component" value="Unassembled WGS sequence"/>
</dbReference>
<dbReference type="OrthoDB" id="191139at2759"/>
<keyword evidence="2" id="KW-1185">Reference proteome</keyword>
<dbReference type="AlphaFoldDB" id="A0A1L7XH98"/>
<organism evidence="1 2">
    <name type="scientific">Phialocephala subalpina</name>
    <dbReference type="NCBI Taxonomy" id="576137"/>
    <lineage>
        <taxon>Eukaryota</taxon>
        <taxon>Fungi</taxon>
        <taxon>Dikarya</taxon>
        <taxon>Ascomycota</taxon>
        <taxon>Pezizomycotina</taxon>
        <taxon>Leotiomycetes</taxon>
        <taxon>Helotiales</taxon>
        <taxon>Mollisiaceae</taxon>
        <taxon>Phialocephala</taxon>
        <taxon>Phialocephala fortinii species complex</taxon>
    </lineage>
</organism>
<accession>A0A1L7XH98</accession>
<dbReference type="Gene3D" id="3.40.50.720">
    <property type="entry name" value="NAD(P)-binding Rossmann-like Domain"/>
    <property type="match status" value="1"/>
</dbReference>